<evidence type="ECO:0000256" key="4">
    <source>
        <dbReference type="ARBA" id="ARBA00022692"/>
    </source>
</evidence>
<dbReference type="AlphaFoldDB" id="A0A9N8ZBE5"/>
<dbReference type="InterPro" id="IPR051359">
    <property type="entry name" value="CaCA_antiporter"/>
</dbReference>
<feature type="transmembrane region" description="Helical" evidence="8">
    <location>
        <begin position="679"/>
        <end position="699"/>
    </location>
</feature>
<feature type="domain" description="Sodium/calcium exchanger membrane region" evidence="9">
    <location>
        <begin position="139"/>
        <end position="277"/>
    </location>
</feature>
<feature type="transmembrane region" description="Helical" evidence="8">
    <location>
        <begin position="207"/>
        <end position="228"/>
    </location>
</feature>
<dbReference type="InterPro" id="IPR004837">
    <property type="entry name" value="NaCa_Exmemb"/>
</dbReference>
<feature type="transmembrane region" description="Helical" evidence="8">
    <location>
        <begin position="732"/>
        <end position="754"/>
    </location>
</feature>
<comment type="subcellular location">
    <subcellularLocation>
        <location evidence="1">Membrane</location>
        <topology evidence="1">Multi-pass membrane protein</topology>
    </subcellularLocation>
</comment>
<feature type="transmembrane region" description="Helical" evidence="8">
    <location>
        <begin position="131"/>
        <end position="152"/>
    </location>
</feature>
<keyword evidence="3" id="KW-0813">Transport</keyword>
<feature type="region of interest" description="Disordered" evidence="7">
    <location>
        <begin position="500"/>
        <end position="523"/>
    </location>
</feature>
<reference evidence="10" key="1">
    <citation type="submission" date="2021-06" db="EMBL/GenBank/DDBJ databases">
        <authorList>
            <person name="Kallberg Y."/>
            <person name="Tangrot J."/>
            <person name="Rosling A."/>
        </authorList>
    </citation>
    <scope>NUCLEOTIDE SEQUENCE</scope>
    <source>
        <strain evidence="10">UK204</strain>
    </source>
</reference>
<feature type="domain" description="Sodium/calcium exchanger membrane region" evidence="9">
    <location>
        <begin position="712"/>
        <end position="840"/>
    </location>
</feature>
<feature type="compositionally biased region" description="Basic and acidic residues" evidence="7">
    <location>
        <begin position="862"/>
        <end position="873"/>
    </location>
</feature>
<dbReference type="Pfam" id="PF01699">
    <property type="entry name" value="Na_Ca_ex"/>
    <property type="match status" value="2"/>
</dbReference>
<dbReference type="EMBL" id="CAJVPQ010000445">
    <property type="protein sequence ID" value="CAG8482155.1"/>
    <property type="molecule type" value="Genomic_DNA"/>
</dbReference>
<name>A0A9N8ZBE5_9GLOM</name>
<feature type="region of interest" description="Disordered" evidence="7">
    <location>
        <begin position="458"/>
        <end position="487"/>
    </location>
</feature>
<dbReference type="InterPro" id="IPR044880">
    <property type="entry name" value="NCX_ion-bd_dom_sf"/>
</dbReference>
<comment type="similarity">
    <text evidence="2">Belongs to the Ca(2+):cation antiporter (CaCA) (TC 2.A.19) family.</text>
</comment>
<evidence type="ECO:0000256" key="1">
    <source>
        <dbReference type="ARBA" id="ARBA00004141"/>
    </source>
</evidence>
<gene>
    <name evidence="10" type="ORF">FCALED_LOCUS2768</name>
</gene>
<feature type="transmembrane region" description="Helical" evidence="8">
    <location>
        <begin position="235"/>
        <end position="254"/>
    </location>
</feature>
<feature type="region of interest" description="Disordered" evidence="7">
    <location>
        <begin position="841"/>
        <end position="893"/>
    </location>
</feature>
<evidence type="ECO:0000313" key="10">
    <source>
        <dbReference type="EMBL" id="CAG8482155.1"/>
    </source>
</evidence>
<dbReference type="PANTHER" id="PTHR12266:SF0">
    <property type="entry name" value="MITOCHONDRIAL SODIUM_CALCIUM EXCHANGER PROTEIN"/>
    <property type="match status" value="1"/>
</dbReference>
<feature type="transmembrane region" description="Helical" evidence="8">
    <location>
        <begin position="706"/>
        <end position="726"/>
    </location>
</feature>
<keyword evidence="11" id="KW-1185">Reference proteome</keyword>
<evidence type="ECO:0000259" key="9">
    <source>
        <dbReference type="Pfam" id="PF01699"/>
    </source>
</evidence>
<keyword evidence="5 8" id="KW-1133">Transmembrane helix</keyword>
<keyword evidence="6 8" id="KW-0472">Membrane</keyword>
<dbReference type="GO" id="GO:0008324">
    <property type="term" value="F:monoatomic cation transmembrane transporter activity"/>
    <property type="evidence" value="ECO:0007669"/>
    <property type="project" value="TreeGrafter"/>
</dbReference>
<organism evidence="10 11">
    <name type="scientific">Funneliformis caledonium</name>
    <dbReference type="NCBI Taxonomy" id="1117310"/>
    <lineage>
        <taxon>Eukaryota</taxon>
        <taxon>Fungi</taxon>
        <taxon>Fungi incertae sedis</taxon>
        <taxon>Mucoromycota</taxon>
        <taxon>Glomeromycotina</taxon>
        <taxon>Glomeromycetes</taxon>
        <taxon>Glomerales</taxon>
        <taxon>Glomeraceae</taxon>
        <taxon>Funneliformis</taxon>
    </lineage>
</organism>
<feature type="transmembrane region" description="Helical" evidence="8">
    <location>
        <begin position="260"/>
        <end position="284"/>
    </location>
</feature>
<comment type="caution">
    <text evidence="10">The sequence shown here is derived from an EMBL/GenBank/DDBJ whole genome shotgun (WGS) entry which is preliminary data.</text>
</comment>
<evidence type="ECO:0000256" key="5">
    <source>
        <dbReference type="ARBA" id="ARBA00022989"/>
    </source>
</evidence>
<feature type="transmembrane region" description="Helical" evidence="8">
    <location>
        <begin position="815"/>
        <end position="833"/>
    </location>
</feature>
<dbReference type="OrthoDB" id="407410at2759"/>
<keyword evidence="4 8" id="KW-0812">Transmembrane</keyword>
<evidence type="ECO:0000256" key="6">
    <source>
        <dbReference type="ARBA" id="ARBA00023136"/>
    </source>
</evidence>
<dbReference type="PANTHER" id="PTHR12266">
    <property type="entry name" value="NA+/CA2+ K+ INDEPENDENT EXCHANGER"/>
    <property type="match status" value="1"/>
</dbReference>
<accession>A0A9N8ZBE5</accession>
<evidence type="ECO:0000256" key="8">
    <source>
        <dbReference type="SAM" id="Phobius"/>
    </source>
</evidence>
<evidence type="ECO:0000256" key="3">
    <source>
        <dbReference type="ARBA" id="ARBA00022448"/>
    </source>
</evidence>
<feature type="compositionally biased region" description="Low complexity" evidence="7">
    <location>
        <begin position="464"/>
        <end position="479"/>
    </location>
</feature>
<feature type="compositionally biased region" description="Polar residues" evidence="7">
    <location>
        <begin position="843"/>
        <end position="856"/>
    </location>
</feature>
<proteinExistence type="inferred from homology"/>
<dbReference type="GO" id="GO:0006874">
    <property type="term" value="P:intracellular calcium ion homeostasis"/>
    <property type="evidence" value="ECO:0007669"/>
    <property type="project" value="TreeGrafter"/>
</dbReference>
<protein>
    <submittedName>
        <fullName evidence="10">10322_t:CDS:1</fullName>
    </submittedName>
</protein>
<sequence>MTIFKNRKTFFVSLCLLLFFNGIGLLWKKRITEKNSSLSPGFDIKSRFRKTVDFSIWKGNILEPTTAVLSVGANSTFIKNSDTGTSFNNECDNIYSHPDKCDFVRKHCRDYSSGLIDYLQFYFCNSPKWHYVYLMTLFLWLLFLFGFIGLAASEFFCPNLSTIASKLKLSDSMAGVTFLAFGNGSPDLFSTFSAISLGSGSLAIGELIGAASFITSVVAGSMAVVSPFRVTKAPFLRDVIFFLVAISFVLTIISDGKIHLWESITLVLFYLTYVSVVVIGTWWVKDQKRRIWQEQKARDEYTPTSLNNGDTENLEEQTEEEFENQDAYGYDTYVETDLLLSEGERIPDYTGRNASPISMTPLKYSEPREYFLSPNDLPIRPIHRRMRPSFFGAIEFRDVVNSLKLDSSARTLDIFGRSYSTDFYNSRPRSRTMSFNRPLFGSRKRSWASDGGGIITIPESPIMNSNSLNGSGHSSGSRSLTQPSLSKQKLGDALTIPRLMLIPPTPDHGPDSPDKGSSSRPSPLPLTLETSNFILDGSLHSSPGNSPLHSPSLSSPSPPVISCWDKIQVILFPTLEGFSQKSYIAKLITLMATPANLLLILTLPVVESDEVDFNEVEKESCLRPQLAIVIDDDPDMVIVESPDEDCKETRWNRWLTAAQFVFSPLFVSSVLFFGDNSSIILYSFLGGTVAATACIIFTHDDKPPRFYSLLCFMGFGVGMVWIFLVANEVVGLLQAIGLIMGLSDAILGLTIFAMGNSLGDFVANITIARMGFPMMAMSACFGGPMLNILLGIGIAGTYTTIQSGEPVYIEIDPTLFISSIGLLLTLFSALFYLPRNDFRMTRGSETSDTPDTTNNDLPIPDPKQKGKEIDKNEVPVPKDTGDNRKEIKKKTQSVQTVISLDPKKIYVWSTSEWFLTDETSSLSSPSSPSPLNE</sequence>
<dbReference type="GO" id="GO:0016020">
    <property type="term" value="C:membrane"/>
    <property type="evidence" value="ECO:0007669"/>
    <property type="project" value="UniProtKB-SubCell"/>
</dbReference>
<feature type="transmembrane region" description="Helical" evidence="8">
    <location>
        <begin position="654"/>
        <end position="673"/>
    </location>
</feature>
<dbReference type="Proteomes" id="UP000789570">
    <property type="component" value="Unassembled WGS sequence"/>
</dbReference>
<evidence type="ECO:0000313" key="11">
    <source>
        <dbReference type="Proteomes" id="UP000789570"/>
    </source>
</evidence>
<dbReference type="Gene3D" id="1.20.1420.30">
    <property type="entry name" value="NCX, central ion-binding region"/>
    <property type="match status" value="2"/>
</dbReference>
<evidence type="ECO:0000256" key="2">
    <source>
        <dbReference type="ARBA" id="ARBA00008170"/>
    </source>
</evidence>
<feature type="transmembrane region" description="Helical" evidence="8">
    <location>
        <begin position="775"/>
        <end position="795"/>
    </location>
</feature>
<evidence type="ECO:0000256" key="7">
    <source>
        <dbReference type="SAM" id="MobiDB-lite"/>
    </source>
</evidence>